<dbReference type="EMBL" id="JACMSC010000016">
    <property type="protein sequence ID" value="KAG6481129.1"/>
    <property type="molecule type" value="Genomic_DNA"/>
</dbReference>
<organism evidence="4 5">
    <name type="scientific">Zingiber officinale</name>
    <name type="common">Ginger</name>
    <name type="synonym">Amomum zingiber</name>
    <dbReference type="NCBI Taxonomy" id="94328"/>
    <lineage>
        <taxon>Eukaryota</taxon>
        <taxon>Viridiplantae</taxon>
        <taxon>Streptophyta</taxon>
        <taxon>Embryophyta</taxon>
        <taxon>Tracheophyta</taxon>
        <taxon>Spermatophyta</taxon>
        <taxon>Magnoliopsida</taxon>
        <taxon>Liliopsida</taxon>
        <taxon>Zingiberales</taxon>
        <taxon>Zingiberaceae</taxon>
        <taxon>Zingiber</taxon>
    </lineage>
</organism>
<keyword evidence="2" id="KW-0539">Nucleus</keyword>
<dbReference type="GO" id="GO:0005634">
    <property type="term" value="C:nucleus"/>
    <property type="evidence" value="ECO:0007669"/>
    <property type="project" value="UniProtKB-SubCell"/>
</dbReference>
<protein>
    <submittedName>
        <fullName evidence="4">Uncharacterized protein</fullName>
    </submittedName>
</protein>
<accession>A0A8J5KH57</accession>
<comment type="caution">
    <text evidence="4">The sequence shown here is derived from an EMBL/GenBank/DDBJ whole genome shotgun (WGS) entry which is preliminary data.</text>
</comment>
<evidence type="ECO:0000256" key="2">
    <source>
        <dbReference type="ARBA" id="ARBA00023242"/>
    </source>
</evidence>
<feature type="region of interest" description="Disordered" evidence="3">
    <location>
        <begin position="1"/>
        <end position="61"/>
    </location>
</feature>
<dbReference type="AlphaFoldDB" id="A0A8J5KH57"/>
<dbReference type="Proteomes" id="UP000734854">
    <property type="component" value="Unassembled WGS sequence"/>
</dbReference>
<keyword evidence="5" id="KW-1185">Reference proteome</keyword>
<proteinExistence type="predicted"/>
<feature type="compositionally biased region" description="Basic and acidic residues" evidence="3">
    <location>
        <begin position="1"/>
        <end position="15"/>
    </location>
</feature>
<dbReference type="PANTHER" id="PTHR33172:SF91">
    <property type="entry name" value="PROTEIN OXIDATIVE STRESS 3 LIKE 5"/>
    <property type="match status" value="1"/>
</dbReference>
<comment type="subcellular location">
    <subcellularLocation>
        <location evidence="1">Nucleus</location>
    </subcellularLocation>
</comment>
<evidence type="ECO:0000256" key="3">
    <source>
        <dbReference type="SAM" id="MobiDB-lite"/>
    </source>
</evidence>
<evidence type="ECO:0000256" key="1">
    <source>
        <dbReference type="ARBA" id="ARBA00004123"/>
    </source>
</evidence>
<dbReference type="GO" id="GO:0006950">
    <property type="term" value="P:response to stress"/>
    <property type="evidence" value="ECO:0007669"/>
    <property type="project" value="UniProtKB-ARBA"/>
</dbReference>
<feature type="compositionally biased region" description="Low complexity" evidence="3">
    <location>
        <begin position="28"/>
        <end position="47"/>
    </location>
</feature>
<feature type="region of interest" description="Disordered" evidence="3">
    <location>
        <begin position="145"/>
        <end position="187"/>
    </location>
</feature>
<sequence>MRDKVSLHGGEDVEVGKNGVASKDGDQGDSMESSSIGGESSSSPLASSEEKEISKEEEEVESGALGCLDCLEESLPVKRGLSLFFSGKSKSFTSLSDVANMTANDLTKSENSFNKRRRILIANKVRRTPSYRSLIGMSLLSPPPLFQNHISEEAGEADEESQSNKEKNNSKCFGSNRSFSLSDLQHA</sequence>
<evidence type="ECO:0000313" key="5">
    <source>
        <dbReference type="Proteomes" id="UP000734854"/>
    </source>
</evidence>
<dbReference type="InterPro" id="IPR051992">
    <property type="entry name" value="OxStress_Response_Reg"/>
</dbReference>
<reference evidence="4 5" key="1">
    <citation type="submission" date="2020-08" db="EMBL/GenBank/DDBJ databases">
        <title>Plant Genome Project.</title>
        <authorList>
            <person name="Zhang R.-G."/>
        </authorList>
    </citation>
    <scope>NUCLEOTIDE SEQUENCE [LARGE SCALE GENOMIC DNA]</scope>
    <source>
        <tissue evidence="4">Rhizome</tissue>
    </source>
</reference>
<dbReference type="PANTHER" id="PTHR33172">
    <property type="entry name" value="OS08G0516900 PROTEIN"/>
    <property type="match status" value="1"/>
</dbReference>
<gene>
    <name evidence="4" type="ORF">ZIOFF_057722</name>
</gene>
<evidence type="ECO:0000313" key="4">
    <source>
        <dbReference type="EMBL" id="KAG6481129.1"/>
    </source>
</evidence>
<feature type="compositionally biased region" description="Polar residues" evidence="3">
    <location>
        <begin position="170"/>
        <end position="187"/>
    </location>
</feature>
<name>A0A8J5KH57_ZINOF</name>